<evidence type="ECO:0000313" key="1">
    <source>
        <dbReference type="EMBL" id="PKB93718.1"/>
    </source>
</evidence>
<reference evidence="1 2" key="2">
    <citation type="submission" date="2017-09" db="EMBL/GenBank/DDBJ databases">
        <title>Extensive intraspecific genome diversity in a model arbuscular mycorrhizal fungus.</title>
        <authorList>
            <person name="Chen E.C."/>
            <person name="Morin E."/>
            <person name="Beaudet D."/>
            <person name="Noel J."/>
            <person name="Ndikumana S."/>
            <person name="Charron P."/>
            <person name="St-Onge C."/>
            <person name="Giorgi J."/>
            <person name="Grigoriev I.V."/>
            <person name="Roux C."/>
            <person name="Martin F.M."/>
            <person name="Corradi N."/>
        </authorList>
    </citation>
    <scope>NUCLEOTIDE SEQUENCE [LARGE SCALE GENOMIC DNA]</scope>
    <source>
        <strain evidence="1 2">A5</strain>
    </source>
</reference>
<dbReference type="AlphaFoldDB" id="A0A2N0NGP8"/>
<dbReference type="Proteomes" id="UP000232722">
    <property type="component" value="Unassembled WGS sequence"/>
</dbReference>
<reference evidence="1 2" key="1">
    <citation type="submission" date="2016-04" db="EMBL/GenBank/DDBJ databases">
        <title>Genome analyses suggest a sexual origin of heterokaryosis in a supposedly ancient asexual fungus.</title>
        <authorList>
            <person name="Ropars J."/>
            <person name="Sedzielewska K."/>
            <person name="Noel J."/>
            <person name="Charron P."/>
            <person name="Farinelli L."/>
            <person name="Marton T."/>
            <person name="Kruger M."/>
            <person name="Pelin A."/>
            <person name="Brachmann A."/>
            <person name="Corradi N."/>
        </authorList>
    </citation>
    <scope>NUCLEOTIDE SEQUENCE [LARGE SCALE GENOMIC DNA]</scope>
    <source>
        <strain evidence="1 2">A5</strain>
    </source>
</reference>
<accession>A0A2N0NGP8</accession>
<proteinExistence type="predicted"/>
<evidence type="ECO:0000313" key="2">
    <source>
        <dbReference type="Proteomes" id="UP000232722"/>
    </source>
</evidence>
<protein>
    <submittedName>
        <fullName evidence="1">Uncharacterized protein</fullName>
    </submittedName>
</protein>
<gene>
    <name evidence="1" type="ORF">RhiirA5_440515</name>
</gene>
<comment type="caution">
    <text evidence="1">The sequence shown here is derived from an EMBL/GenBank/DDBJ whole genome shotgun (WGS) entry which is preliminary data.</text>
</comment>
<sequence length="64" mass="7812">MEMKIILIIMLKVKVVYKLKEDWDSEVENAMDDNNIIDINRYDENNNSNFNVNFDFNKIKWIRN</sequence>
<dbReference type="EMBL" id="LLXJ01007403">
    <property type="protein sequence ID" value="PKB93718.1"/>
    <property type="molecule type" value="Genomic_DNA"/>
</dbReference>
<name>A0A2N0NGP8_9GLOM</name>
<organism evidence="1 2">
    <name type="scientific">Rhizophagus irregularis</name>
    <dbReference type="NCBI Taxonomy" id="588596"/>
    <lineage>
        <taxon>Eukaryota</taxon>
        <taxon>Fungi</taxon>
        <taxon>Fungi incertae sedis</taxon>
        <taxon>Mucoromycota</taxon>
        <taxon>Glomeromycotina</taxon>
        <taxon>Glomeromycetes</taxon>
        <taxon>Glomerales</taxon>
        <taxon>Glomeraceae</taxon>
        <taxon>Rhizophagus</taxon>
    </lineage>
</organism>